<dbReference type="KEGG" id="aacx:DEACI_0188"/>
<dbReference type="EMBL" id="CDGJ01000065">
    <property type="protein sequence ID" value="CEJ07757.1"/>
    <property type="molecule type" value="Genomic_DNA"/>
</dbReference>
<dbReference type="InterPro" id="IPR029439">
    <property type="entry name" value="Wzt_C"/>
</dbReference>
<dbReference type="CDD" id="cd10147">
    <property type="entry name" value="Wzt_C-like"/>
    <property type="match status" value="1"/>
</dbReference>
<protein>
    <submittedName>
        <fullName evidence="3">Sulfotransferase</fullName>
    </submittedName>
    <submittedName>
        <fullName evidence="2">Wzt, C-terminal</fullName>
    </submittedName>
</protein>
<proteinExistence type="predicted"/>
<dbReference type="AlphaFoldDB" id="A0A8S0WDU6"/>
<evidence type="ECO:0000313" key="3">
    <source>
        <dbReference type="EMBL" id="CEJ07757.1"/>
    </source>
</evidence>
<accession>A0A8S0WDU6</accession>
<reference evidence="3" key="1">
    <citation type="submission" date="2014-11" db="EMBL/GenBank/DDBJ databases">
        <authorList>
            <person name="Hornung B.V."/>
        </authorList>
    </citation>
    <scope>NUCLEOTIDE SEQUENCE</scope>
    <source>
        <strain evidence="3">INE</strain>
    </source>
</reference>
<feature type="domain" description="Wzt C-terminal" evidence="1">
    <location>
        <begin position="2"/>
        <end position="77"/>
    </location>
</feature>
<dbReference type="Gene3D" id="2.70.50.60">
    <property type="entry name" value="abc- transporter (atp binding component) like domain"/>
    <property type="match status" value="1"/>
</dbReference>
<evidence type="ECO:0000313" key="2">
    <source>
        <dbReference type="EMBL" id="CAA7599562.1"/>
    </source>
</evidence>
<gene>
    <name evidence="2" type="ORF">DEACI_0188</name>
    <name evidence="3" type="ORF">DEACI_2223</name>
</gene>
<sequence>MFGTNTYHLAKEIAVQVGRIVSLAFAFKMDLGEGLYHLTVALHTGGSHRQTCYHWKERACDFTVSGFKREFFVGIAGLYPALSYEPVKLSESLPLDVAAKVALEVMEAPMEIPCGTRFSVGVNVMNNSGRDLASHPPNPVHLSYHWLRVDDRTIAVFDGDRSFLLPPVPALGHGTYRLSVLSPPGPGDYLLRMTLVQEQVFWFDQVAGHHFADCRVRVK</sequence>
<evidence type="ECO:0000259" key="1">
    <source>
        <dbReference type="Pfam" id="PF14524"/>
    </source>
</evidence>
<dbReference type="Proteomes" id="UP001071230">
    <property type="component" value="Unassembled WGS sequence"/>
</dbReference>
<organism evidence="2">
    <name type="scientific">Acididesulfobacillus acetoxydans</name>
    <dbReference type="NCBI Taxonomy" id="1561005"/>
    <lineage>
        <taxon>Bacteria</taxon>
        <taxon>Bacillati</taxon>
        <taxon>Bacillota</taxon>
        <taxon>Clostridia</taxon>
        <taxon>Eubacteriales</taxon>
        <taxon>Peptococcaceae</taxon>
        <taxon>Acididesulfobacillus</taxon>
    </lineage>
</organism>
<evidence type="ECO:0000313" key="4">
    <source>
        <dbReference type="Proteomes" id="UP001071230"/>
    </source>
</evidence>
<dbReference type="EMBL" id="LR746496">
    <property type="protein sequence ID" value="CAA7599562.1"/>
    <property type="molecule type" value="Genomic_DNA"/>
</dbReference>
<name>A0A8S0WDU6_9FIRM</name>
<keyword evidence="4" id="KW-1185">Reference proteome</keyword>
<dbReference type="Proteomes" id="UP000836597">
    <property type="component" value="Chromosome"/>
</dbReference>
<dbReference type="Pfam" id="PF14524">
    <property type="entry name" value="Wzt_C"/>
    <property type="match status" value="1"/>
</dbReference>
<reference evidence="2" key="2">
    <citation type="submission" date="2020-01" db="EMBL/GenBank/DDBJ databases">
        <authorList>
            <person name="Hornung B."/>
        </authorList>
    </citation>
    <scope>NUCLEOTIDE SEQUENCE</scope>
    <source>
        <strain evidence="2">PacBioINE</strain>
    </source>
</reference>